<sequence>MFFDLHTLRNSLKNLVKFYSCVTQNYLPASNLDAIRERLDNLIRNYITAHEKLDQTKMDKRVFERNDVF</sequence>
<accession>A0A815G4L7</accession>
<gene>
    <name evidence="2" type="ORF">FNK824_LOCUS23650</name>
    <name evidence="3" type="ORF">OTI717_LOCUS32179</name>
    <name evidence="1" type="ORF">SEV965_LOCUS27978</name>
</gene>
<reference evidence="1" key="1">
    <citation type="submission" date="2021-02" db="EMBL/GenBank/DDBJ databases">
        <authorList>
            <person name="Nowell W R."/>
        </authorList>
    </citation>
    <scope>NUCLEOTIDE SEQUENCE</scope>
</reference>
<evidence type="ECO:0000313" key="2">
    <source>
        <dbReference type="EMBL" id="CAF3958682.1"/>
    </source>
</evidence>
<dbReference type="EMBL" id="CAJOBE010005058">
    <property type="protein sequence ID" value="CAF3958682.1"/>
    <property type="molecule type" value="Genomic_DNA"/>
</dbReference>
<proteinExistence type="predicted"/>
<dbReference type="AlphaFoldDB" id="A0A815G4L7"/>
<dbReference type="EMBL" id="CAJOAX010009724">
    <property type="protein sequence ID" value="CAF4061837.1"/>
    <property type="molecule type" value="Genomic_DNA"/>
</dbReference>
<dbReference type="Proteomes" id="UP000663823">
    <property type="component" value="Unassembled WGS sequence"/>
</dbReference>
<comment type="caution">
    <text evidence="1">The sequence shown here is derived from an EMBL/GenBank/DDBJ whole genome shotgun (WGS) entry which is preliminary data.</text>
</comment>
<organism evidence="1 4">
    <name type="scientific">Rotaria sordida</name>
    <dbReference type="NCBI Taxonomy" id="392033"/>
    <lineage>
        <taxon>Eukaryota</taxon>
        <taxon>Metazoa</taxon>
        <taxon>Spiralia</taxon>
        <taxon>Gnathifera</taxon>
        <taxon>Rotifera</taxon>
        <taxon>Eurotatoria</taxon>
        <taxon>Bdelloidea</taxon>
        <taxon>Philodinida</taxon>
        <taxon>Philodinidae</taxon>
        <taxon>Rotaria</taxon>
    </lineage>
</organism>
<dbReference type="Proteomes" id="UP000663889">
    <property type="component" value="Unassembled WGS sequence"/>
</dbReference>
<protein>
    <submittedName>
        <fullName evidence="1">Uncharacterized protein</fullName>
    </submittedName>
</protein>
<dbReference type="Proteomes" id="UP000663874">
    <property type="component" value="Unassembled WGS sequence"/>
</dbReference>
<evidence type="ECO:0000313" key="1">
    <source>
        <dbReference type="EMBL" id="CAF1333941.1"/>
    </source>
</evidence>
<evidence type="ECO:0000313" key="4">
    <source>
        <dbReference type="Proteomes" id="UP000663889"/>
    </source>
</evidence>
<name>A0A815G4L7_9BILA</name>
<evidence type="ECO:0000313" key="3">
    <source>
        <dbReference type="EMBL" id="CAF4061837.1"/>
    </source>
</evidence>
<dbReference type="EMBL" id="CAJNOU010002590">
    <property type="protein sequence ID" value="CAF1333941.1"/>
    <property type="molecule type" value="Genomic_DNA"/>
</dbReference>